<dbReference type="RefSeq" id="WP_320883284.1">
    <property type="nucleotide sequence ID" value="NZ_BAABZA010000001.1"/>
</dbReference>
<dbReference type="GO" id="GO:0003677">
    <property type="term" value="F:DNA binding"/>
    <property type="evidence" value="ECO:0007669"/>
    <property type="project" value="UniProtKB-KW"/>
</dbReference>
<dbReference type="InterPro" id="IPR009351">
    <property type="entry name" value="AlkZ-like"/>
</dbReference>
<evidence type="ECO:0000313" key="1">
    <source>
        <dbReference type="EMBL" id="MDY5167609.1"/>
    </source>
</evidence>
<protein>
    <submittedName>
        <fullName evidence="1">Winged helix DNA-binding domain-containing protein</fullName>
    </submittedName>
</protein>
<organism evidence="1 2">
    <name type="scientific">Dielma fastidiosa</name>
    <dbReference type="NCBI Taxonomy" id="1034346"/>
    <lineage>
        <taxon>Bacteria</taxon>
        <taxon>Bacillati</taxon>
        <taxon>Bacillota</taxon>
        <taxon>Erysipelotrichia</taxon>
        <taxon>Erysipelotrichales</taxon>
        <taxon>Erysipelotrichaceae</taxon>
        <taxon>Dielma</taxon>
    </lineage>
</organism>
<dbReference type="PANTHER" id="PTHR30528">
    <property type="entry name" value="CYTOPLASMIC PROTEIN"/>
    <property type="match status" value="1"/>
</dbReference>
<accession>A0AB35UM37</accession>
<proteinExistence type="predicted"/>
<dbReference type="AlphaFoldDB" id="A0AB35UM37"/>
<dbReference type="Pfam" id="PF06224">
    <property type="entry name" value="AlkZ-like"/>
    <property type="match status" value="1"/>
</dbReference>
<gene>
    <name evidence="1" type="ORF">MQE39_05660</name>
</gene>
<reference evidence="1" key="1">
    <citation type="submission" date="2022-03" db="EMBL/GenBank/DDBJ databases">
        <title>First case of bacteraemia caused by Dielma fastidiosa in a patient hospitalised with diverticulitis.</title>
        <authorList>
            <person name="Forman-Ankjaer B."/>
            <person name="Hvid-Jensen F."/>
            <person name="Kobel C.M."/>
            <person name="Greve T."/>
        </authorList>
    </citation>
    <scope>NUCLEOTIDE SEQUENCE</scope>
    <source>
        <strain evidence="1">AUH_DF_2021</strain>
    </source>
</reference>
<comment type="caution">
    <text evidence="1">The sequence shown here is derived from an EMBL/GenBank/DDBJ whole genome shotgun (WGS) entry which is preliminary data.</text>
</comment>
<dbReference type="EMBL" id="JALDAW010000011">
    <property type="protein sequence ID" value="MDY5167609.1"/>
    <property type="molecule type" value="Genomic_DNA"/>
</dbReference>
<dbReference type="PANTHER" id="PTHR30528:SF0">
    <property type="entry name" value="CYTOPLASMIC PROTEIN"/>
    <property type="match status" value="1"/>
</dbReference>
<evidence type="ECO:0000313" key="2">
    <source>
        <dbReference type="Proteomes" id="UP001276902"/>
    </source>
</evidence>
<dbReference type="Proteomes" id="UP001276902">
    <property type="component" value="Unassembled WGS sequence"/>
</dbReference>
<keyword evidence="1" id="KW-0238">DNA-binding</keyword>
<name>A0AB35UM37_9FIRM</name>
<sequence length="389" mass="46253">MISYTLTKQQARTFLLLKHGLIGAYRFKGKDGIIEFIKQAGCIQYDPIDVCGRSPELVLLSRIKGYKKQMLYDLLYKERRLIDYFDKNLAIFLTEDWNYFYSERQRHRAKNYAQPEIFEACDRIKAEIDRRGAVCANDLKMNEKVDWYWSKTSLARAALEHLYFIGDLCIHHKRGILKYYDLSNRCLPMSLLNEQTPFNSEYERHKWLVLRRIYSVGMMWNRASDAWLGIYGLKAPERSQIFNELIKEDQLIELRIQNMETCYCGAEDAELIEYVLKSPRLRKRCEFIAPLDNLLWDRKLIHALFDFDYKWEIYTPQSERKYGYYVLPILYGIDFVGRIEAVYDKAKQELTVHHVWLEPNVHDTPALQAAIQKQVSLLTQFNQQMVKEL</sequence>